<dbReference type="GO" id="GO:0000922">
    <property type="term" value="C:spindle pole"/>
    <property type="evidence" value="ECO:0007669"/>
    <property type="project" value="UniProtKB-SubCell"/>
</dbReference>
<name>A0AAD8P0G5_TARER</name>
<feature type="compositionally biased region" description="Polar residues" evidence="7">
    <location>
        <begin position="349"/>
        <end position="360"/>
    </location>
</feature>
<reference evidence="9" key="1">
    <citation type="journal article" date="2023" name="bioRxiv">
        <title>Improved chromosome-level genome assembly for marigold (Tagetes erecta).</title>
        <authorList>
            <person name="Jiang F."/>
            <person name="Yuan L."/>
            <person name="Wang S."/>
            <person name="Wang H."/>
            <person name="Xu D."/>
            <person name="Wang A."/>
            <person name="Fan W."/>
        </authorList>
    </citation>
    <scope>NUCLEOTIDE SEQUENCE</scope>
    <source>
        <strain evidence="9">WSJ</strain>
        <tissue evidence="9">Leaf</tissue>
    </source>
</reference>
<dbReference type="Pfam" id="PF07986">
    <property type="entry name" value="TBCC"/>
    <property type="match status" value="1"/>
</dbReference>
<feature type="compositionally biased region" description="Pro residues" evidence="7">
    <location>
        <begin position="57"/>
        <end position="69"/>
    </location>
</feature>
<dbReference type="InterPro" id="IPR016098">
    <property type="entry name" value="CAP/MinC_C"/>
</dbReference>
<comment type="caution">
    <text evidence="9">The sequence shown here is derived from an EMBL/GenBank/DDBJ whole genome shotgun (WGS) entry which is preliminary data.</text>
</comment>
<evidence type="ECO:0000313" key="10">
    <source>
        <dbReference type="Proteomes" id="UP001229421"/>
    </source>
</evidence>
<protein>
    <recommendedName>
        <fullName evidence="4">TBCC domain-containing protein 1</fullName>
    </recommendedName>
</protein>
<dbReference type="InterPro" id="IPR006599">
    <property type="entry name" value="CARP_motif"/>
</dbReference>
<dbReference type="Gene3D" id="2.160.20.70">
    <property type="match status" value="1"/>
</dbReference>
<feature type="region of interest" description="Disordered" evidence="7">
    <location>
        <begin position="48"/>
        <end position="69"/>
    </location>
</feature>
<gene>
    <name evidence="9" type="ORF">QVD17_17663</name>
</gene>
<evidence type="ECO:0000256" key="1">
    <source>
        <dbReference type="ARBA" id="ARBA00004300"/>
    </source>
</evidence>
<dbReference type="PROSITE" id="PS51329">
    <property type="entry name" value="C_CAP_COFACTOR_C"/>
    <property type="match status" value="1"/>
</dbReference>
<evidence type="ECO:0000313" key="9">
    <source>
        <dbReference type="EMBL" id="KAK1428823.1"/>
    </source>
</evidence>
<evidence type="ECO:0000256" key="5">
    <source>
        <dbReference type="ARBA" id="ARBA00022490"/>
    </source>
</evidence>
<evidence type="ECO:0000256" key="4">
    <source>
        <dbReference type="ARBA" id="ARBA00017559"/>
    </source>
</evidence>
<evidence type="ECO:0000256" key="6">
    <source>
        <dbReference type="ARBA" id="ARBA00023212"/>
    </source>
</evidence>
<feature type="region of interest" description="Disordered" evidence="7">
    <location>
        <begin position="331"/>
        <end position="363"/>
    </location>
</feature>
<dbReference type="SMART" id="SM00673">
    <property type="entry name" value="CARP"/>
    <property type="match status" value="2"/>
</dbReference>
<evidence type="ECO:0000256" key="3">
    <source>
        <dbReference type="ARBA" id="ARBA00008848"/>
    </source>
</evidence>
<evidence type="ECO:0000256" key="2">
    <source>
        <dbReference type="ARBA" id="ARBA00004647"/>
    </source>
</evidence>
<dbReference type="Proteomes" id="UP001229421">
    <property type="component" value="Unassembled WGS sequence"/>
</dbReference>
<dbReference type="InterPro" id="IPR017901">
    <property type="entry name" value="C-CAP_CF_C-like"/>
</dbReference>
<dbReference type="PANTHER" id="PTHR16052:SF0">
    <property type="entry name" value="TBCC DOMAIN-CONTAINING PROTEIN 1"/>
    <property type="match status" value="1"/>
</dbReference>
<keyword evidence="6" id="KW-0206">Cytoskeleton</keyword>
<evidence type="ECO:0000256" key="7">
    <source>
        <dbReference type="SAM" id="MobiDB-lite"/>
    </source>
</evidence>
<comment type="subcellular location">
    <subcellularLocation>
        <location evidence="1">Cytoplasm</location>
        <location evidence="1">Cytoskeleton</location>
        <location evidence="1">Microtubule organizing center</location>
        <location evidence="1">Centrosome</location>
    </subcellularLocation>
    <subcellularLocation>
        <location evidence="2">Cytoplasm</location>
        <location evidence="2">Cytoskeleton</location>
        <location evidence="2">Spindle pole</location>
    </subcellularLocation>
</comment>
<accession>A0AAD8P0G5</accession>
<sequence>MSKASNHPSLINNHKKSLHFDLLRTCHISQTLFTNSLTLITTSISIPPSSSTMTDAPEPPSTPSQPPPVYIHPRREPFEHGLIPLQKLIFTDGAQTLTSIRDKLLQFPPIENRQHRVNSVAISESLQISHEHARLVVDAIASVLYSDLDPIVTAKADEVDAVGVNVYDLVIFLYIQSYKRLLPRGHKDSAAVADVWPSTSAFDGFLSALTPLQLVRSNSRRSMPSQADEEAHQLSYLQKHIGNIVSLLADPVEGEGEDSLVLTMEKFEHLGFLIYFGEKGMEKTPLSQNAPFFANSDPDMPAVPVPASQVHDWILQNISDALDRISERAAAKENGQTSPSDQDVLMTDVSPNSKTPTSGKGPSFIEGVSKQSYVKQASELTGSFVKVVNCHESVIYVLAPLKYATIYGCSDATIVLGAVGKAVRIEHCERVHVIAAAKRICIANCRECIFFLGVNQQPLIVGDNHKLQVAPYNTFYPLLEEHMKQVGIEATPNRWGEAVALGLIDPHDSHSHPAGISDCQAESATHLDPDQFTNFLIPNWLEGQASGTTKDNPFPLPDAYLSSQRRNENNLVEVKQILKEAPLEDSRKKELSTALHVYFKDWLYASGNIRQLYCLQGE</sequence>
<proteinExistence type="inferred from homology"/>
<dbReference type="InterPro" id="IPR039589">
    <property type="entry name" value="TBCC1"/>
</dbReference>
<evidence type="ECO:0000259" key="8">
    <source>
        <dbReference type="PROSITE" id="PS51329"/>
    </source>
</evidence>
<comment type="similarity">
    <text evidence="3">Belongs to the TBCC family.</text>
</comment>
<dbReference type="AlphaFoldDB" id="A0AAD8P0G5"/>
<feature type="domain" description="C-CAP/cofactor C-like" evidence="8">
    <location>
        <begin position="351"/>
        <end position="488"/>
    </location>
</feature>
<dbReference type="EMBL" id="JAUHHV010000004">
    <property type="protein sequence ID" value="KAK1428823.1"/>
    <property type="molecule type" value="Genomic_DNA"/>
</dbReference>
<dbReference type="PANTHER" id="PTHR16052">
    <property type="entry name" value="TBCC DOMAIN-CONTAINING PROTEIN 1"/>
    <property type="match status" value="1"/>
</dbReference>
<keyword evidence="10" id="KW-1185">Reference proteome</keyword>
<keyword evidence="5" id="KW-0963">Cytoplasm</keyword>
<organism evidence="9 10">
    <name type="scientific">Tagetes erecta</name>
    <name type="common">African marigold</name>
    <dbReference type="NCBI Taxonomy" id="13708"/>
    <lineage>
        <taxon>Eukaryota</taxon>
        <taxon>Viridiplantae</taxon>
        <taxon>Streptophyta</taxon>
        <taxon>Embryophyta</taxon>
        <taxon>Tracheophyta</taxon>
        <taxon>Spermatophyta</taxon>
        <taxon>Magnoliopsida</taxon>
        <taxon>eudicotyledons</taxon>
        <taxon>Gunneridae</taxon>
        <taxon>Pentapetalae</taxon>
        <taxon>asterids</taxon>
        <taxon>campanulids</taxon>
        <taxon>Asterales</taxon>
        <taxon>Asteraceae</taxon>
        <taxon>Asteroideae</taxon>
        <taxon>Heliantheae alliance</taxon>
        <taxon>Tageteae</taxon>
        <taxon>Tagetes</taxon>
    </lineage>
</organism>
<dbReference type="InterPro" id="IPR012945">
    <property type="entry name" value="Tubulin-bd_cofactor_C_dom"/>
</dbReference>